<evidence type="ECO:0000256" key="12">
    <source>
        <dbReference type="RuleBase" id="RU003737"/>
    </source>
</evidence>
<dbReference type="InterPro" id="IPR029066">
    <property type="entry name" value="PLP-binding_barrel"/>
</dbReference>
<dbReference type="PANTHER" id="PTHR11482:SF6">
    <property type="entry name" value="ORNITHINE DECARBOXYLASE 1-RELATED"/>
    <property type="match status" value="1"/>
</dbReference>
<comment type="catalytic activity">
    <reaction evidence="10">
        <text>L-ornithine + H(+) = putrescine + CO2</text>
        <dbReference type="Rhea" id="RHEA:22964"/>
        <dbReference type="ChEBI" id="CHEBI:15378"/>
        <dbReference type="ChEBI" id="CHEBI:16526"/>
        <dbReference type="ChEBI" id="CHEBI:46911"/>
        <dbReference type="ChEBI" id="CHEBI:326268"/>
        <dbReference type="EC" id="4.1.1.17"/>
    </reaction>
</comment>
<keyword evidence="4" id="KW-0620">Polyamine biosynthesis</keyword>
<protein>
    <recommendedName>
        <fullName evidence="7">ornithine decarboxylase</fullName>
        <ecNumber evidence="7">4.1.1.17</ecNumber>
    </recommendedName>
</protein>
<reference evidence="15 16" key="1">
    <citation type="submission" date="2017-03" db="EMBL/GenBank/DDBJ databases">
        <title>Genome Survey of Euroglyphus maynei.</title>
        <authorList>
            <person name="Arlian L.G."/>
            <person name="Morgan M.S."/>
            <person name="Rider S.D."/>
        </authorList>
    </citation>
    <scope>NUCLEOTIDE SEQUENCE [LARGE SCALE GENOMIC DNA]</scope>
    <source>
        <strain evidence="15">Arlian Lab</strain>
        <tissue evidence="15">Whole body</tissue>
    </source>
</reference>
<gene>
    <name evidence="15" type="ORF">BLA29_003042</name>
</gene>
<accession>A0A1Y3AZE7</accession>
<dbReference type="GO" id="GO:0005737">
    <property type="term" value="C:cytoplasm"/>
    <property type="evidence" value="ECO:0007669"/>
    <property type="project" value="TreeGrafter"/>
</dbReference>
<dbReference type="CDD" id="cd00622">
    <property type="entry name" value="PLPDE_III_ODC"/>
    <property type="match status" value="1"/>
</dbReference>
<dbReference type="AlphaFoldDB" id="A0A1Y3AZE7"/>
<dbReference type="InterPro" id="IPR022643">
    <property type="entry name" value="De-COase2_C"/>
</dbReference>
<dbReference type="InterPro" id="IPR002433">
    <property type="entry name" value="Orn_de-COase"/>
</dbReference>
<evidence type="ECO:0000259" key="13">
    <source>
        <dbReference type="Pfam" id="PF00278"/>
    </source>
</evidence>
<dbReference type="PRINTS" id="PR01182">
    <property type="entry name" value="ORNDCRBXLASE"/>
</dbReference>
<keyword evidence="5" id="KW-0456">Lyase</keyword>
<sequence length="455" mass="51327">MKITVLEKLFDQNPSVDDIIGETIMKRKNEDAFYVCDVNDILRKHKNWLMKLPRVRPFYAVKCNAAPIVLEVLSSVGAGFDCASKNEIDTILDLGVHPDDIIYANPCKTKSFISHASSMGVDCMTFDNELELYKVRQLHHNAKMVLRIKVDDSHSVCRFSAKFGADLEQVPHLLQLAKKLGIEIVGCSFHVGSGCEDANSYQQAISNAKYVFDMGEKLGFNMTLLDIGGGFPGTSNPVIAFDDIVKVINESLDIYFPEFDSNGMKSKVKIIAEPGRYYVASAFTLVTNIIAKRSVRNAEGALNNMYYINDGVYGSFNCIIFDHVQVYPNPFPTNNTTMEGREFCLSTIWGPTCDSMDCINRDIILPQMDVGEWLVFREMGAYTLAAGTNFNGFKMPSLKYYVTGCTLAMLKTLRNWSKIYRIIEESDEFIEEDDSLFETFYFDTINQTDNLIKVH</sequence>
<feature type="active site" description="Proton donor" evidence="11">
    <location>
        <position position="353"/>
    </location>
</feature>
<keyword evidence="16" id="KW-1185">Reference proteome</keyword>
<keyword evidence="3 11" id="KW-0663">Pyridoxal phosphate</keyword>
<dbReference type="InterPro" id="IPR000183">
    <property type="entry name" value="Orn/DAP/Arg_de-COase"/>
</dbReference>
<dbReference type="GO" id="GO:0004586">
    <property type="term" value="F:ornithine decarboxylase activity"/>
    <property type="evidence" value="ECO:0007669"/>
    <property type="project" value="UniProtKB-EC"/>
</dbReference>
<evidence type="ECO:0000256" key="11">
    <source>
        <dbReference type="PIRSR" id="PIRSR600183-50"/>
    </source>
</evidence>
<dbReference type="Pfam" id="PF02784">
    <property type="entry name" value="Orn_Arg_deC_N"/>
    <property type="match status" value="1"/>
</dbReference>
<evidence type="ECO:0000256" key="5">
    <source>
        <dbReference type="ARBA" id="ARBA00023239"/>
    </source>
</evidence>
<comment type="similarity">
    <text evidence="2 12">Belongs to the Orn/Lys/Arg decarboxylase class-II family.</text>
</comment>
<organism evidence="15 16">
    <name type="scientific">Euroglyphus maynei</name>
    <name type="common">Mayne's house dust mite</name>
    <dbReference type="NCBI Taxonomy" id="6958"/>
    <lineage>
        <taxon>Eukaryota</taxon>
        <taxon>Metazoa</taxon>
        <taxon>Ecdysozoa</taxon>
        <taxon>Arthropoda</taxon>
        <taxon>Chelicerata</taxon>
        <taxon>Arachnida</taxon>
        <taxon>Acari</taxon>
        <taxon>Acariformes</taxon>
        <taxon>Sarcoptiformes</taxon>
        <taxon>Astigmata</taxon>
        <taxon>Psoroptidia</taxon>
        <taxon>Analgoidea</taxon>
        <taxon>Pyroglyphidae</taxon>
        <taxon>Pyroglyphinae</taxon>
        <taxon>Euroglyphus</taxon>
    </lineage>
</organism>
<comment type="cofactor">
    <cofactor evidence="1 11">
        <name>pyridoxal 5'-phosphate</name>
        <dbReference type="ChEBI" id="CHEBI:597326"/>
    </cofactor>
</comment>
<dbReference type="InterPro" id="IPR022653">
    <property type="entry name" value="De-COase2_pyr-phos_BS"/>
</dbReference>
<evidence type="ECO:0000259" key="14">
    <source>
        <dbReference type="Pfam" id="PF02784"/>
    </source>
</evidence>
<comment type="pathway">
    <text evidence="6">Amine and polyamine biosynthesis; putrescine biosynthesis via L-ornithine pathway; putrescine from L-ornithine: step 1/1.</text>
</comment>
<evidence type="ECO:0000256" key="2">
    <source>
        <dbReference type="ARBA" id="ARBA00008872"/>
    </source>
</evidence>
<dbReference type="InterPro" id="IPR009006">
    <property type="entry name" value="Ala_racemase/Decarboxylase_C"/>
</dbReference>
<evidence type="ECO:0000256" key="6">
    <source>
        <dbReference type="ARBA" id="ARBA00034115"/>
    </source>
</evidence>
<dbReference type="FunFam" id="3.20.20.10:FF:000005">
    <property type="entry name" value="Ornithine decarboxylase"/>
    <property type="match status" value="1"/>
</dbReference>
<evidence type="ECO:0000256" key="1">
    <source>
        <dbReference type="ARBA" id="ARBA00001933"/>
    </source>
</evidence>
<dbReference type="Proteomes" id="UP000194236">
    <property type="component" value="Unassembled WGS sequence"/>
</dbReference>
<evidence type="ECO:0000256" key="10">
    <source>
        <dbReference type="ARBA" id="ARBA00049127"/>
    </source>
</evidence>
<dbReference type="GO" id="GO:0033387">
    <property type="term" value="P:putrescine biosynthetic process from arginine, via ornithine"/>
    <property type="evidence" value="ECO:0007669"/>
    <property type="project" value="TreeGrafter"/>
</dbReference>
<dbReference type="Gene3D" id="3.20.20.10">
    <property type="entry name" value="Alanine racemase"/>
    <property type="match status" value="1"/>
</dbReference>
<dbReference type="EC" id="4.1.1.17" evidence="7"/>
<dbReference type="PRINTS" id="PR01179">
    <property type="entry name" value="ODADCRBXLASE"/>
</dbReference>
<dbReference type="Pfam" id="PF00278">
    <property type="entry name" value="Orn_DAP_Arg_deC"/>
    <property type="match status" value="1"/>
</dbReference>
<dbReference type="OrthoDB" id="5034579at2759"/>
<dbReference type="SUPFAM" id="SSF50621">
    <property type="entry name" value="Alanine racemase C-terminal domain-like"/>
    <property type="match status" value="1"/>
</dbReference>
<dbReference type="PANTHER" id="PTHR11482">
    <property type="entry name" value="ARGININE/DIAMINOPIMELATE/ORNITHINE DECARBOXYLASE"/>
    <property type="match status" value="1"/>
</dbReference>
<evidence type="ECO:0000313" key="15">
    <source>
        <dbReference type="EMBL" id="OTF72776.1"/>
    </source>
</evidence>
<proteinExistence type="inferred from homology"/>
<evidence type="ECO:0000256" key="7">
    <source>
        <dbReference type="ARBA" id="ARBA00034138"/>
    </source>
</evidence>
<comment type="caution">
    <text evidence="15">The sequence shown here is derived from an EMBL/GenBank/DDBJ whole genome shotgun (WGS) entry which is preliminary data.</text>
</comment>
<feature type="domain" description="Orn/DAP/Arg decarboxylase 2 C-terminal" evidence="13">
    <location>
        <begin position="33"/>
        <end position="380"/>
    </location>
</feature>
<evidence type="ECO:0000313" key="16">
    <source>
        <dbReference type="Proteomes" id="UP000194236"/>
    </source>
</evidence>
<dbReference type="EMBL" id="MUJZ01054708">
    <property type="protein sequence ID" value="OTF72776.1"/>
    <property type="molecule type" value="Genomic_DNA"/>
</dbReference>
<dbReference type="InterPro" id="IPR022644">
    <property type="entry name" value="De-COase2_N"/>
</dbReference>
<feature type="domain" description="Orn/DAP/Arg decarboxylase 2 N-terminal" evidence="14">
    <location>
        <begin position="39"/>
        <end position="280"/>
    </location>
</feature>
<evidence type="ECO:0000256" key="9">
    <source>
        <dbReference type="ARBA" id="ARBA00046672"/>
    </source>
</evidence>
<evidence type="ECO:0000256" key="3">
    <source>
        <dbReference type="ARBA" id="ARBA00022898"/>
    </source>
</evidence>
<evidence type="ECO:0000256" key="4">
    <source>
        <dbReference type="ARBA" id="ARBA00023115"/>
    </source>
</evidence>
<name>A0A1Y3AZE7_EURMA</name>
<dbReference type="Gene3D" id="2.40.37.10">
    <property type="entry name" value="Lyase, Ornithine Decarboxylase, Chain A, domain 1"/>
    <property type="match status" value="1"/>
</dbReference>
<feature type="modified residue" description="N6-(pyridoxal phosphate)lysine" evidence="11">
    <location>
        <position position="62"/>
    </location>
</feature>
<evidence type="ECO:0000256" key="8">
    <source>
        <dbReference type="ARBA" id="ARBA00037173"/>
    </source>
</evidence>
<dbReference type="PROSITE" id="PS00878">
    <property type="entry name" value="ODR_DC_2_1"/>
    <property type="match status" value="1"/>
</dbReference>
<dbReference type="SUPFAM" id="SSF51419">
    <property type="entry name" value="PLP-binding barrel"/>
    <property type="match status" value="1"/>
</dbReference>
<comment type="function">
    <text evidence="8">Catalyzes the first and rate-limiting step of polyamine biosynthesis that converts ornithine into putrescine, which is the precursor for the polyamines, spermidine and spermine. Polyamines are essential for cell proliferation and are implicated in cellular processes, ranging from DNA replication to apoptosis.</text>
</comment>
<comment type="subunit">
    <text evidence="9">Homodimer. Only the dimer is catalytically active, as the active sites are constructed of residues from both monomers.</text>
</comment>